<dbReference type="STRING" id="525898.Sdel_0011"/>
<dbReference type="HOGENOM" id="CLU_3333848_0_0_7"/>
<gene>
    <name evidence="1" type="ordered locus">Sdel_0011</name>
</gene>
<evidence type="ECO:0000313" key="1">
    <source>
        <dbReference type="EMBL" id="ACZ11049.1"/>
    </source>
</evidence>
<sequence length="38" mass="4456">MKEVKIELKNVYKIFGNSPKKALSLLKFTKSTPSFRHF</sequence>
<keyword evidence="2" id="KW-1185">Reference proteome</keyword>
<dbReference type="EMBL" id="CP001816">
    <property type="protein sequence ID" value="ACZ11049.1"/>
    <property type="molecule type" value="Genomic_DNA"/>
</dbReference>
<name>D1B0Q5_SULD5</name>
<evidence type="ECO:0000313" key="2">
    <source>
        <dbReference type="Proteomes" id="UP000002222"/>
    </source>
</evidence>
<accession>D1B0Q5</accession>
<dbReference type="Proteomes" id="UP000002222">
    <property type="component" value="Chromosome"/>
</dbReference>
<organism evidence="1 2">
    <name type="scientific">Sulfurospirillum deleyianum (strain ATCC 51133 / DSM 6946 / 5175)</name>
    <dbReference type="NCBI Taxonomy" id="525898"/>
    <lineage>
        <taxon>Bacteria</taxon>
        <taxon>Pseudomonadati</taxon>
        <taxon>Campylobacterota</taxon>
        <taxon>Epsilonproteobacteria</taxon>
        <taxon>Campylobacterales</taxon>
        <taxon>Sulfurospirillaceae</taxon>
        <taxon>Sulfurospirillum</taxon>
    </lineage>
</organism>
<dbReference type="AlphaFoldDB" id="D1B0Q5"/>
<protein>
    <submittedName>
        <fullName evidence="1">Uncharacterized protein</fullName>
    </submittedName>
</protein>
<reference evidence="1 2" key="2">
    <citation type="journal article" date="2010" name="Stand. Genomic Sci.">
        <title>Complete genome sequence of Sulfurospirillum deleyianum type strain (5175).</title>
        <authorList>
            <person name="Sikorski J."/>
            <person name="Lapidus A."/>
            <person name="Copeland A."/>
            <person name="Glavina Del Rio T."/>
            <person name="Nolan M."/>
            <person name="Lucas S."/>
            <person name="Chen F."/>
            <person name="Tice H."/>
            <person name="Cheng J.F."/>
            <person name="Saunders E."/>
            <person name="Bruce D."/>
            <person name="Goodwin L."/>
            <person name="Pitluck S."/>
            <person name="Ovchinnikova G."/>
            <person name="Pati A."/>
            <person name="Ivanova N."/>
            <person name="Mavromatis K."/>
            <person name="Chen A."/>
            <person name="Palaniappan K."/>
            <person name="Chain P."/>
            <person name="Land M."/>
            <person name="Hauser L."/>
            <person name="Chang Y.J."/>
            <person name="Jeffries C.D."/>
            <person name="Brettin T."/>
            <person name="Detter J.C."/>
            <person name="Han C."/>
            <person name="Rohde M."/>
            <person name="Lang E."/>
            <person name="Spring S."/>
            <person name="Goker M."/>
            <person name="Bristow J."/>
            <person name="Eisen J.A."/>
            <person name="Markowitz V."/>
            <person name="Hugenholtz P."/>
            <person name="Kyrpides N.C."/>
            <person name="Klenk H.P."/>
        </authorList>
    </citation>
    <scope>NUCLEOTIDE SEQUENCE [LARGE SCALE GENOMIC DNA]</scope>
    <source>
        <strain evidence="2">ATCC 51133 / DSM 6946 / 5175</strain>
    </source>
</reference>
<proteinExistence type="predicted"/>
<reference evidence="2" key="1">
    <citation type="submission" date="2009-11" db="EMBL/GenBank/DDBJ databases">
        <title>The complete genome of Sulfurospirillum deleyianum DSM 6946.</title>
        <authorList>
            <consortium name="US DOE Joint Genome Institute (JGI-PGF)"/>
            <person name="Lucas S."/>
            <person name="Copeland A."/>
            <person name="Lapidus A."/>
            <person name="Glavina del Rio T."/>
            <person name="Dalin E."/>
            <person name="Tice H."/>
            <person name="Bruce D."/>
            <person name="Goodwin L."/>
            <person name="Pitluck S."/>
            <person name="Kyrpides N."/>
            <person name="Mavromatis K."/>
            <person name="Ivanova N."/>
            <person name="Ovchinnikova G."/>
            <person name="Munk A.C."/>
            <person name="Lu M."/>
            <person name="Brettin T."/>
            <person name="Detter J.C."/>
            <person name="Han C."/>
            <person name="Tapia R."/>
            <person name="Larimer F."/>
            <person name="Land M."/>
            <person name="Hauser L."/>
            <person name="Markowitz V."/>
            <person name="Cheng J.F."/>
            <person name="Hugenholtz P."/>
            <person name="Woyke T."/>
            <person name="Wu D."/>
            <person name="Aumann P."/>
            <person name="Schneider S."/>
            <person name="Lang E."/>
            <person name="Spring S."/>
            <person name="Klenk H.P."/>
            <person name="Eisen J.A."/>
        </authorList>
    </citation>
    <scope>NUCLEOTIDE SEQUENCE [LARGE SCALE GENOMIC DNA]</scope>
    <source>
        <strain evidence="2">ATCC 51133 / DSM 6946 / 5175</strain>
    </source>
</reference>
<dbReference type="KEGG" id="sdl:Sdel_0011"/>